<name>A0AAJ7X9K2_PETMA</name>
<proteinExistence type="predicted"/>
<dbReference type="Proteomes" id="UP001318040">
    <property type="component" value="Chromosome 43"/>
</dbReference>
<evidence type="ECO:0000313" key="6">
    <source>
        <dbReference type="RefSeq" id="XP_032826311.1"/>
    </source>
</evidence>
<dbReference type="GO" id="GO:0046872">
    <property type="term" value="F:metal ion binding"/>
    <property type="evidence" value="ECO:0007669"/>
    <property type="project" value="UniProtKB-KW"/>
</dbReference>
<keyword evidence="5" id="KW-1185">Reference proteome</keyword>
<evidence type="ECO:0000313" key="5">
    <source>
        <dbReference type="Proteomes" id="UP001318040"/>
    </source>
</evidence>
<sequence length="253" mass="27994">MAPLTDAMFAVGTAGGLRMVARELRSLGFMERSFPLEMERRGFGADGLHDFYYRDDAARLWDALGAYAAAFVGRAYRDDAAVTADSALQDFAEAVVDPDRGNVLGFPAALCTRELLTECLTTIIFTASVQHSALNYPQWDFYSYVPMRPEHLKKLMPEGEEDISEEFITSALPDVRGCLFQILLSHILSVPSLTTLSQVDAMSALYPDVHADLQRHLRLISVSIQQRNRRLEAAGATPYPYLDPAKVAASIDI</sequence>
<keyword evidence="2" id="KW-0223">Dioxygenase</keyword>
<dbReference type="InterPro" id="IPR036226">
    <property type="entry name" value="LipOase_C_sf"/>
</dbReference>
<gene>
    <name evidence="6" type="primary">LOC116951641</name>
</gene>
<evidence type="ECO:0000259" key="4">
    <source>
        <dbReference type="PROSITE" id="PS51393"/>
    </source>
</evidence>
<keyword evidence="1" id="KW-0479">Metal-binding</keyword>
<accession>A0AAJ7X9K2</accession>
<dbReference type="AlphaFoldDB" id="A0AAJ7X9K2"/>
<dbReference type="Pfam" id="PF00305">
    <property type="entry name" value="Lipoxygenase"/>
    <property type="match status" value="1"/>
</dbReference>
<dbReference type="SUPFAM" id="SSF48484">
    <property type="entry name" value="Lipoxigenase"/>
    <property type="match status" value="1"/>
</dbReference>
<evidence type="ECO:0000256" key="1">
    <source>
        <dbReference type="ARBA" id="ARBA00022723"/>
    </source>
</evidence>
<dbReference type="Gene3D" id="1.20.245.10">
    <property type="entry name" value="Lipoxygenase-1, Domain 5"/>
    <property type="match status" value="1"/>
</dbReference>
<dbReference type="KEGG" id="pmrn:116951641"/>
<keyword evidence="3" id="KW-0560">Oxidoreductase</keyword>
<organism evidence="5 6">
    <name type="scientific">Petromyzon marinus</name>
    <name type="common">Sea lamprey</name>
    <dbReference type="NCBI Taxonomy" id="7757"/>
    <lineage>
        <taxon>Eukaryota</taxon>
        <taxon>Metazoa</taxon>
        <taxon>Chordata</taxon>
        <taxon>Craniata</taxon>
        <taxon>Vertebrata</taxon>
        <taxon>Cyclostomata</taxon>
        <taxon>Hyperoartia</taxon>
        <taxon>Petromyzontiformes</taxon>
        <taxon>Petromyzontidae</taxon>
        <taxon>Petromyzon</taxon>
    </lineage>
</organism>
<protein>
    <submittedName>
        <fullName evidence="6">Arachidonate 5-lipoxygenase-like</fullName>
    </submittedName>
</protein>
<dbReference type="PROSITE" id="PS51393">
    <property type="entry name" value="LIPOXYGENASE_3"/>
    <property type="match status" value="1"/>
</dbReference>
<reference evidence="6" key="1">
    <citation type="submission" date="2025-08" db="UniProtKB">
        <authorList>
            <consortium name="RefSeq"/>
        </authorList>
    </citation>
    <scope>IDENTIFICATION</scope>
    <source>
        <tissue evidence="6">Sperm</tissue>
    </source>
</reference>
<dbReference type="InterPro" id="IPR000907">
    <property type="entry name" value="LipOase"/>
</dbReference>
<evidence type="ECO:0000256" key="2">
    <source>
        <dbReference type="ARBA" id="ARBA00022964"/>
    </source>
</evidence>
<dbReference type="GO" id="GO:0034440">
    <property type="term" value="P:lipid oxidation"/>
    <property type="evidence" value="ECO:0007669"/>
    <property type="project" value="InterPro"/>
</dbReference>
<feature type="domain" description="Lipoxygenase" evidence="4">
    <location>
        <begin position="1"/>
        <end position="253"/>
    </location>
</feature>
<dbReference type="GO" id="GO:0016702">
    <property type="term" value="F:oxidoreductase activity, acting on single donors with incorporation of molecular oxygen, incorporation of two atoms of oxygen"/>
    <property type="evidence" value="ECO:0007669"/>
    <property type="project" value="InterPro"/>
</dbReference>
<dbReference type="PANTHER" id="PTHR11771">
    <property type="entry name" value="LIPOXYGENASE"/>
    <property type="match status" value="1"/>
</dbReference>
<evidence type="ECO:0000256" key="3">
    <source>
        <dbReference type="ARBA" id="ARBA00023002"/>
    </source>
</evidence>
<dbReference type="InterPro" id="IPR013819">
    <property type="entry name" value="LipOase_C"/>
</dbReference>
<dbReference type="RefSeq" id="XP_032826311.1">
    <property type="nucleotide sequence ID" value="XM_032970420.1"/>
</dbReference>